<dbReference type="InterPro" id="IPR050982">
    <property type="entry name" value="Auxin_biosynth/cation_transpt"/>
</dbReference>
<keyword evidence="1" id="KW-0560">Oxidoreductase</keyword>
<organism evidence="2 3">
    <name type="scientific">Salegentibacter salinarum</name>
    <dbReference type="NCBI Taxonomy" id="447422"/>
    <lineage>
        <taxon>Bacteria</taxon>
        <taxon>Pseudomonadati</taxon>
        <taxon>Bacteroidota</taxon>
        <taxon>Flavobacteriia</taxon>
        <taxon>Flavobacteriales</taxon>
        <taxon>Flavobacteriaceae</taxon>
        <taxon>Salegentibacter</taxon>
    </lineage>
</organism>
<name>A0A2N0U265_9FLAO</name>
<dbReference type="EMBL" id="LKTS01000002">
    <property type="protein sequence ID" value="PKD21085.1"/>
    <property type="molecule type" value="Genomic_DNA"/>
</dbReference>
<dbReference type="PANTHER" id="PTHR43539:SF78">
    <property type="entry name" value="FLAVIN-CONTAINING MONOOXYGENASE"/>
    <property type="match status" value="1"/>
</dbReference>
<reference evidence="2 3" key="1">
    <citation type="submission" date="2015-10" db="EMBL/GenBank/DDBJ databases">
        <title>Draft genome sequence of Salegentibacter salinarum KCTC 12975.</title>
        <authorList>
            <person name="Lin W."/>
            <person name="Zheng Q."/>
        </authorList>
    </citation>
    <scope>NUCLEOTIDE SEQUENCE [LARGE SCALE GENOMIC DNA]</scope>
    <source>
        <strain evidence="2 3">KCTC 12975</strain>
    </source>
</reference>
<dbReference type="PRINTS" id="PR00469">
    <property type="entry name" value="PNDRDTASEII"/>
</dbReference>
<dbReference type="Proteomes" id="UP000232673">
    <property type="component" value="Unassembled WGS sequence"/>
</dbReference>
<dbReference type="AlphaFoldDB" id="A0A2N0U265"/>
<evidence type="ECO:0000313" key="3">
    <source>
        <dbReference type="Proteomes" id="UP000232673"/>
    </source>
</evidence>
<dbReference type="STRING" id="447422.SAMN05660903_02397"/>
<gene>
    <name evidence="2" type="ORF">APR41_11755</name>
</gene>
<dbReference type="Pfam" id="PF13738">
    <property type="entry name" value="Pyr_redox_3"/>
    <property type="match status" value="1"/>
</dbReference>
<sequence>MLDFVIVGGAQAGLSMAYYLSKMGKDYVVVDKEMEVGASWLNRWDSLKLFTPSEFNNLPGMEFPAEKGYYPTKEDVAHYFKNYVAEFDIKIKLNTLIEQIRKKDDCFILKHQNGEIKSQNVVIATGPFHIPYTPSFSKKISEEVFQIHSNYYKNPGQLQEGAAMVAGAGDSGFQILDEISKTNRTTYFSGTTKVRVLPQEILGKTLWWWFTKIGFLSFSRKSWLGRKLSQSKQPIIGTDVKNILKRKNVIPVGKTQDAKGEIIITEKREIEDLKNIVWATGYRPNFSWIEGLEFSKDGYPKHNRGISNIKGLYFIGLPWLHTRGSATLGGIKKDAEYLANYIKTEEKTLA</sequence>
<comment type="caution">
    <text evidence="2">The sequence shown here is derived from an EMBL/GenBank/DDBJ whole genome shotgun (WGS) entry which is preliminary data.</text>
</comment>
<dbReference type="OrthoDB" id="9778740at2"/>
<accession>A0A2N0U265</accession>
<keyword evidence="3" id="KW-1185">Reference proteome</keyword>
<dbReference type="RefSeq" id="WP_079713444.1">
    <property type="nucleotide sequence ID" value="NZ_FUZC01000009.1"/>
</dbReference>
<dbReference type="Gene3D" id="3.50.50.60">
    <property type="entry name" value="FAD/NAD(P)-binding domain"/>
    <property type="match status" value="1"/>
</dbReference>
<protein>
    <submittedName>
        <fullName evidence="2">Potassium transporter Trk</fullName>
    </submittedName>
</protein>
<evidence type="ECO:0000313" key="2">
    <source>
        <dbReference type="EMBL" id="PKD21085.1"/>
    </source>
</evidence>
<dbReference type="PANTHER" id="PTHR43539">
    <property type="entry name" value="FLAVIN-BINDING MONOOXYGENASE-LIKE PROTEIN (AFU_ORTHOLOGUE AFUA_4G09220)"/>
    <property type="match status" value="1"/>
</dbReference>
<dbReference type="GO" id="GO:0004497">
    <property type="term" value="F:monooxygenase activity"/>
    <property type="evidence" value="ECO:0007669"/>
    <property type="project" value="TreeGrafter"/>
</dbReference>
<dbReference type="SUPFAM" id="SSF51905">
    <property type="entry name" value="FAD/NAD(P)-binding domain"/>
    <property type="match status" value="2"/>
</dbReference>
<evidence type="ECO:0000256" key="1">
    <source>
        <dbReference type="ARBA" id="ARBA00023002"/>
    </source>
</evidence>
<dbReference type="GO" id="GO:0050660">
    <property type="term" value="F:flavin adenine dinucleotide binding"/>
    <property type="evidence" value="ECO:0007669"/>
    <property type="project" value="TreeGrafter"/>
</dbReference>
<proteinExistence type="predicted"/>
<dbReference type="InterPro" id="IPR036188">
    <property type="entry name" value="FAD/NAD-bd_sf"/>
</dbReference>